<feature type="compositionally biased region" description="Acidic residues" evidence="1">
    <location>
        <begin position="391"/>
        <end position="417"/>
    </location>
</feature>
<feature type="compositionally biased region" description="Basic and acidic residues" evidence="1">
    <location>
        <begin position="256"/>
        <end position="267"/>
    </location>
</feature>
<feature type="compositionally biased region" description="Acidic residues" evidence="1">
    <location>
        <begin position="305"/>
        <end position="319"/>
    </location>
</feature>
<gene>
    <name evidence="2" type="ORF">V5O48_010217</name>
</gene>
<comment type="caution">
    <text evidence="2">The sequence shown here is derived from an EMBL/GenBank/DDBJ whole genome shotgun (WGS) entry which is preliminary data.</text>
</comment>
<feature type="region of interest" description="Disordered" evidence="1">
    <location>
        <begin position="203"/>
        <end position="443"/>
    </location>
</feature>
<keyword evidence="3" id="KW-1185">Reference proteome</keyword>
<dbReference type="Proteomes" id="UP001465976">
    <property type="component" value="Unassembled WGS sequence"/>
</dbReference>
<accession>A0ABR3F9F6</accession>
<name>A0ABR3F9F6_9AGAR</name>
<feature type="compositionally biased region" description="Acidic residues" evidence="1">
    <location>
        <begin position="235"/>
        <end position="255"/>
    </location>
</feature>
<dbReference type="EMBL" id="JBAHYK010000722">
    <property type="protein sequence ID" value="KAL0571746.1"/>
    <property type="molecule type" value="Genomic_DNA"/>
</dbReference>
<evidence type="ECO:0000313" key="3">
    <source>
        <dbReference type="Proteomes" id="UP001465976"/>
    </source>
</evidence>
<feature type="region of interest" description="Disordered" evidence="1">
    <location>
        <begin position="93"/>
        <end position="139"/>
    </location>
</feature>
<feature type="compositionally biased region" description="Acidic residues" evidence="1">
    <location>
        <begin position="269"/>
        <end position="279"/>
    </location>
</feature>
<feature type="compositionally biased region" description="Basic and acidic residues" evidence="1">
    <location>
        <begin position="356"/>
        <end position="390"/>
    </location>
</feature>
<evidence type="ECO:0000313" key="2">
    <source>
        <dbReference type="EMBL" id="KAL0571746.1"/>
    </source>
</evidence>
<evidence type="ECO:0000256" key="1">
    <source>
        <dbReference type="SAM" id="MobiDB-lite"/>
    </source>
</evidence>
<proteinExistence type="predicted"/>
<organism evidence="2 3">
    <name type="scientific">Marasmius crinis-equi</name>
    <dbReference type="NCBI Taxonomy" id="585013"/>
    <lineage>
        <taxon>Eukaryota</taxon>
        <taxon>Fungi</taxon>
        <taxon>Dikarya</taxon>
        <taxon>Basidiomycota</taxon>
        <taxon>Agaricomycotina</taxon>
        <taxon>Agaricomycetes</taxon>
        <taxon>Agaricomycetidae</taxon>
        <taxon>Agaricales</taxon>
        <taxon>Marasmiineae</taxon>
        <taxon>Marasmiaceae</taxon>
        <taxon>Marasmius</taxon>
    </lineage>
</organism>
<feature type="region of interest" description="Disordered" evidence="1">
    <location>
        <begin position="158"/>
        <end position="190"/>
    </location>
</feature>
<protein>
    <submittedName>
        <fullName evidence="2">Uncharacterized protein</fullName>
    </submittedName>
</protein>
<feature type="compositionally biased region" description="Acidic residues" evidence="1">
    <location>
        <begin position="115"/>
        <end position="125"/>
    </location>
</feature>
<sequence>MFTGCGKYAEELFDRFGNGPTEYGWMVVDMWLWIPRMHPHYHTQFTTQHFTKPQLGGFVISDMVETRGNSRRHLRSGGSTPGLTLSQVAKQNVKKARTLSNRPARTRKLTKIQEDVEEEPVEEAETVPQAAGQDEHDKSSNLEYEVDDQIVAPVTKVVHTSDSISGSEPPRRPPSIRRPGEPGASHPFKFNVPSVVIEKIVIRKRTSHQNPAQSEVETGPPRPVGRIRRLHTIEEEAEEDGPVPEEEEDKEEGQEELERLEAHRSPTLDDMDVDHEFEDANSGSDYSETERNGKPGQGKRKSAAEEDEEEEEDELELEVVPESPQHMKGGTRRRQVSAKGKEVQKKIPTPNVRAKPARENDHTSKMKEKGKAKQPVRGDVHERIGERRNEDDDVEEDNGDDNDNDNDNDDDDGEEPDVNAITGKPYSPGPLSEELGNEATEVY</sequence>
<reference evidence="2 3" key="1">
    <citation type="submission" date="2024-02" db="EMBL/GenBank/DDBJ databases">
        <title>A draft genome for the cacao thread blight pathogen Marasmius crinis-equi.</title>
        <authorList>
            <person name="Cohen S.P."/>
            <person name="Baruah I.K."/>
            <person name="Amoako-Attah I."/>
            <person name="Bukari Y."/>
            <person name="Meinhardt L.W."/>
            <person name="Bailey B.A."/>
        </authorList>
    </citation>
    <scope>NUCLEOTIDE SEQUENCE [LARGE SCALE GENOMIC DNA]</scope>
    <source>
        <strain evidence="2 3">GH-76</strain>
    </source>
</reference>